<dbReference type="OrthoDB" id="8527941at2"/>
<dbReference type="AlphaFoldDB" id="A0A1R1I4G2"/>
<keyword evidence="2" id="KW-1185">Reference proteome</keyword>
<reference evidence="1 2" key="1">
    <citation type="submission" date="2016-10" db="EMBL/GenBank/DDBJ databases">
        <title>Alkaliphiles isolated from bioreactors.</title>
        <authorList>
            <person name="Salah Z."/>
            <person name="Rout S.P."/>
            <person name="Humphreys P.N."/>
        </authorList>
    </citation>
    <scope>NUCLEOTIDE SEQUENCE [LARGE SCALE GENOMIC DNA]</scope>
    <source>
        <strain evidence="1 2">ZS02</strain>
    </source>
</reference>
<accession>A0A1R1I4G2</accession>
<evidence type="ECO:0000313" key="2">
    <source>
        <dbReference type="Proteomes" id="UP000187526"/>
    </source>
</evidence>
<dbReference type="InterPro" id="IPR025293">
    <property type="entry name" value="YfiR/HmsC-like"/>
</dbReference>
<dbReference type="STRING" id="418702.BJN45_09305"/>
<evidence type="ECO:0008006" key="3">
    <source>
        <dbReference type="Google" id="ProtNLM"/>
    </source>
</evidence>
<proteinExistence type="predicted"/>
<dbReference type="Proteomes" id="UP000187526">
    <property type="component" value="Unassembled WGS sequence"/>
</dbReference>
<evidence type="ECO:0000313" key="1">
    <source>
        <dbReference type="EMBL" id="OMG53626.1"/>
    </source>
</evidence>
<protein>
    <recommendedName>
        <fullName evidence="3">YfiR family protein</fullName>
    </recommendedName>
</protein>
<sequence>MPRLLSSHRLLLAALALIALLPARLLAQDVSEYGMKAVLFYRLSQFVYWPGGAPPPKPTVLCVVGKNPFGSALNQIDGGTPNIEVRLTPTDLSVCHLLFIPRSESVSLAFWLERSASRQLVTVSDIAGFARAGGMIELPLDGARIGIVLNRRTAQNRGFEFNAQLLRLARVIEP</sequence>
<comment type="caution">
    <text evidence="1">The sequence shown here is derived from an EMBL/GenBank/DDBJ whole genome shotgun (WGS) entry which is preliminary data.</text>
</comment>
<organism evidence="1 2">
    <name type="scientific">Azonexus hydrophilus</name>
    <dbReference type="NCBI Taxonomy" id="418702"/>
    <lineage>
        <taxon>Bacteria</taxon>
        <taxon>Pseudomonadati</taxon>
        <taxon>Pseudomonadota</taxon>
        <taxon>Betaproteobacteria</taxon>
        <taxon>Rhodocyclales</taxon>
        <taxon>Azonexaceae</taxon>
        <taxon>Azonexus</taxon>
    </lineage>
</organism>
<dbReference type="EMBL" id="MTHD01000003">
    <property type="protein sequence ID" value="OMG53626.1"/>
    <property type="molecule type" value="Genomic_DNA"/>
</dbReference>
<gene>
    <name evidence="1" type="ORF">BJN45_09305</name>
</gene>
<name>A0A1R1I4G2_9RHOO</name>
<dbReference type="Pfam" id="PF13689">
    <property type="entry name" value="DUF4154"/>
    <property type="match status" value="1"/>
</dbReference>
<dbReference type="RefSeq" id="WP_076094498.1">
    <property type="nucleotide sequence ID" value="NZ_MTHD01000003.1"/>
</dbReference>